<dbReference type="Pfam" id="PF00910">
    <property type="entry name" value="RNA_helicase"/>
    <property type="match status" value="1"/>
</dbReference>
<dbReference type="GO" id="GO:0005524">
    <property type="term" value="F:ATP binding"/>
    <property type="evidence" value="ECO:0007669"/>
    <property type="project" value="UniProtKB-KW"/>
</dbReference>
<dbReference type="GO" id="GO:0003723">
    <property type="term" value="F:RNA binding"/>
    <property type="evidence" value="ECO:0007669"/>
    <property type="project" value="InterPro"/>
</dbReference>
<name>A0AAT9TXA9_9PICO</name>
<dbReference type="Gene3D" id="2.40.10.10">
    <property type="entry name" value="Trypsin-like serine proteases"/>
    <property type="match status" value="1"/>
</dbReference>
<dbReference type="GO" id="GO:0003724">
    <property type="term" value="F:RNA helicase activity"/>
    <property type="evidence" value="ECO:0007669"/>
    <property type="project" value="InterPro"/>
</dbReference>
<keyword evidence="10" id="KW-0378">Hydrolase</keyword>
<keyword evidence="13" id="KW-0946">Virion</keyword>
<evidence type="ECO:0000313" key="19">
    <source>
        <dbReference type="EMBL" id="WFG77341.1"/>
    </source>
</evidence>
<evidence type="ECO:0000256" key="6">
    <source>
        <dbReference type="ARBA" id="ARBA00022670"/>
    </source>
</evidence>
<dbReference type="GO" id="GO:0030430">
    <property type="term" value="C:host cell cytoplasm"/>
    <property type="evidence" value="ECO:0007669"/>
    <property type="project" value="UniProtKB-SubCell"/>
</dbReference>
<dbReference type="InterPro" id="IPR009003">
    <property type="entry name" value="Peptidase_S1_PA"/>
</dbReference>
<dbReference type="InterPro" id="IPR027417">
    <property type="entry name" value="P-loop_NTPase"/>
</dbReference>
<dbReference type="InterPro" id="IPR043504">
    <property type="entry name" value="Peptidase_S1_PA_chymotrypsin"/>
</dbReference>
<dbReference type="SUPFAM" id="SSF56672">
    <property type="entry name" value="DNA/RNA polymerases"/>
    <property type="match status" value="1"/>
</dbReference>
<evidence type="ECO:0000256" key="3">
    <source>
        <dbReference type="ARBA" id="ARBA00022484"/>
    </source>
</evidence>
<evidence type="ECO:0000256" key="2">
    <source>
        <dbReference type="ARBA" id="ARBA00004328"/>
    </source>
</evidence>
<evidence type="ECO:0000256" key="7">
    <source>
        <dbReference type="ARBA" id="ARBA00022679"/>
    </source>
</evidence>
<dbReference type="Pfam" id="PF12381">
    <property type="entry name" value="Peptidase_C3G"/>
    <property type="match status" value="1"/>
</dbReference>
<feature type="domain" description="RNA-directed RNA polymerase C-terminal" evidence="16">
    <location>
        <begin position="1200"/>
        <end position="1564"/>
    </location>
</feature>
<evidence type="ECO:0000256" key="13">
    <source>
        <dbReference type="ARBA" id="ARBA00022844"/>
    </source>
</evidence>
<keyword evidence="6" id="KW-0645">Protease</keyword>
<keyword evidence="12" id="KW-0067">ATP-binding</keyword>
<dbReference type="Gene3D" id="3.30.70.270">
    <property type="match status" value="1"/>
</dbReference>
<dbReference type="InterPro" id="IPR001205">
    <property type="entry name" value="RNA-dir_pol_C"/>
</dbReference>
<keyword evidence="8" id="KW-0548">Nucleotidyltransferase</keyword>
<evidence type="ECO:0000256" key="12">
    <source>
        <dbReference type="ARBA" id="ARBA00022840"/>
    </source>
</evidence>
<keyword evidence="5" id="KW-0597">Phosphoprotein</keyword>
<dbReference type="InterPro" id="IPR024387">
    <property type="entry name" value="Pept_C3G_Picornavir"/>
</dbReference>
<evidence type="ECO:0000256" key="10">
    <source>
        <dbReference type="ARBA" id="ARBA00022801"/>
    </source>
</evidence>
<evidence type="ECO:0000256" key="15">
    <source>
        <dbReference type="ARBA" id="ARBA00023200"/>
    </source>
</evidence>
<comment type="subcellular location">
    <subcellularLocation>
        <location evidence="1">Host cytoplasm</location>
    </subcellularLocation>
    <subcellularLocation>
        <location evidence="2">Virion</location>
    </subcellularLocation>
</comment>
<dbReference type="InterPro" id="IPR043502">
    <property type="entry name" value="DNA/RNA_pol_sf"/>
</dbReference>
<keyword evidence="15" id="KW-1035">Host cytoplasm</keyword>
<dbReference type="GO" id="GO:0003968">
    <property type="term" value="F:RNA-directed RNA polymerase activity"/>
    <property type="evidence" value="ECO:0007669"/>
    <property type="project" value="UniProtKB-KW"/>
</dbReference>
<dbReference type="SUPFAM" id="SSF52540">
    <property type="entry name" value="P-loop containing nucleoside triphosphate hydrolases"/>
    <property type="match status" value="1"/>
</dbReference>
<dbReference type="EMBL" id="OQ363760">
    <property type="protein sequence ID" value="WFG77341.1"/>
    <property type="molecule type" value="Genomic_RNA"/>
</dbReference>
<dbReference type="GO" id="GO:0006508">
    <property type="term" value="P:proteolysis"/>
    <property type="evidence" value="ECO:0007669"/>
    <property type="project" value="UniProtKB-KW"/>
</dbReference>
<keyword evidence="4" id="KW-0191">Covalent protein-RNA linkage</keyword>
<keyword evidence="7" id="KW-0808">Transferase</keyword>
<protein>
    <submittedName>
        <fullName evidence="19">Polyprotein</fullName>
    </submittedName>
</protein>
<evidence type="ECO:0000256" key="9">
    <source>
        <dbReference type="ARBA" id="ARBA00022741"/>
    </source>
</evidence>
<sequence>MSNKNSNKLCGGKGLNGRSVTSMEVLDRLNADDINLVVNEGKHNKHVVSISEKLPRLKIFMVPQSFIGFGYRKSEGTLNYWEENAFWKQIATLPTNKFKIKFLTEIDKIQRHKRAKEFYTYLRVSSSKYSKCFSENQNNLIKNLFGHVGDEMHYLSDKQIRAQGLFSIDLNHKITIPSEINDFIERMNDTIEGFKQSFGFAFNPNKLFRSLILTIISLIRSDNVIDKGVAILQFLNNFDFADSLDIKEFATTLAQAIRGLQSKSEIRAQSRIDDTIPESLLVVLIKFITTIFNHKDKYDINMDDMRVKRIRHIWSMVQSMTGLYNFFEKTFNVAYEYALSIVTDTPVGHTRIVKILPNYEQWFIRVTDIYHDCGVIKVKRSELLAKEVSELWIQAEDMLKSLSQMRAPSELMRVFIMKYNHCKELFDESRSLIYNDKPRVPPYTMYIYGDSGIGKSTITPLLYNAIAKMEGIEGNDVAYVRVVNNEYWDNYHNQFCVIYDDIYQSTAVEDNIQESMEIIRATNNMPFPLHMANLNDKGNTRFDSKLLIMTSNQKNPVETGVVHKEAVLRRRDIIVHVRVKDEYSFSTIIDGKPVRKIKEGLQSLETKIYLFDIHDSMGTCCIFQSLEWDELLKLVWFNYTSKMQRETRILSEMQCLVDKGCDYLKAQSLIESAEYSLSENKNLKTLIIPPEDVEFIFEKDEQTLFQTLIDNKMNENVLASKRQIDRFKIFKQRNSGERYLPIIKTWKDMLFGWSMGITKTISANTTLQSMLTFGAMVTTLFGAYKLFTACTTVTSEAASGDNKTPKKVNMVRVAEAASGDNKTTKVLRSMKAGRMYKDVHSLKAESSTDINSMVLSHNVLMYNVFRFTIKVGSTASTSHGIFLGDRIAIVPMHDLAMLSDDVESTVSVFTGGASWLDIDTSVIDVQHYEEMDVTFLKFPSVIPQFKNIIHHFIKETDLGKFDFSHLRILTTSVVPVKNNQVVYKEESYRNCKLQGSVEYTDVMCERITVIKSIRYKAETYAGLCGSPLMLMNRYCARKICGFHVAGAVGIGYSNVLVQENLMKYFNMFFEDKLPIEIEAPILEESDLKAQSYILDSDVVEFCGVVEPSKGVWQPNNTTIEPSIMQGEWTPIVTQPAILSIRGDLNPYRNGLIKYFGSVRYLDQSILDDIVRTMIIEINTCEDKHKHILTDAQALNGICDDDYIRPMKLSTSAGYPYVLTKGKEKGKRSFVQIEDDVAYYGDLLWKECQDRENKAAQGIVKETIWIDNLKDERRPIQKVEQGKTRLFVSAPFDFSIMFRKYFLSFCAHIMRNRDDLESAVGINPHSKEWDIMFRKLMEVDETHTFIVGDYSCYDGTIPAQVIDCVKVIVNAWYDDGFDLQREVLFSSIMYPYHIVGRSVYRVVRGNPSGNPLTTVLNSLVNTILMRYAWVVLAKQHNMDLSHYFKYVRAKNYGDDNILCVSNQVPWFSYEALVETFKRMGLDYNKPDKGVSGYDDVTFLKRAFRYDRDANAYMPALNLNSINELINWVRRGIDRQEALMSNVEDATLEMFYHGKQNYRDFTMRLQQALMRNKIPWFPETWETKYNKWISDGFSAHYNILP</sequence>
<keyword evidence="14" id="KW-0693">Viral RNA replication</keyword>
<evidence type="ECO:0000259" key="17">
    <source>
        <dbReference type="Pfam" id="PF00910"/>
    </source>
</evidence>
<dbReference type="GO" id="GO:0006351">
    <property type="term" value="P:DNA-templated transcription"/>
    <property type="evidence" value="ECO:0007669"/>
    <property type="project" value="InterPro"/>
</dbReference>
<keyword evidence="9" id="KW-0547">Nucleotide-binding</keyword>
<accession>A0AAT9TXA9</accession>
<keyword evidence="3" id="KW-0696">RNA-directed RNA polymerase</keyword>
<evidence type="ECO:0000256" key="8">
    <source>
        <dbReference type="ARBA" id="ARBA00022695"/>
    </source>
</evidence>
<evidence type="ECO:0000256" key="4">
    <source>
        <dbReference type="ARBA" id="ARBA00022520"/>
    </source>
</evidence>
<feature type="domain" description="Peptidase C3G Picornavirus" evidence="18">
    <location>
        <begin position="995"/>
        <end position="1066"/>
    </location>
</feature>
<feature type="domain" description="Helicase superfamily 3 single-stranded DNA/RNA virus" evidence="17">
    <location>
        <begin position="445"/>
        <end position="553"/>
    </location>
</feature>
<proteinExistence type="predicted"/>
<evidence type="ECO:0000256" key="5">
    <source>
        <dbReference type="ARBA" id="ARBA00022553"/>
    </source>
</evidence>
<dbReference type="InterPro" id="IPR043128">
    <property type="entry name" value="Rev_trsase/Diguanyl_cyclase"/>
</dbReference>
<reference evidence="19" key="1">
    <citation type="journal article" date="2023" name="Nat. Commun.">
        <title>Virus diversity, wildlife-domestic animal circulation and potential zoonotic viruses of small mammals, pangolins and zoo animals.</title>
        <authorList>
            <person name="Cui X."/>
            <person name="Fan K."/>
            <person name="Liang X."/>
            <person name="Gong W."/>
            <person name="Chen W."/>
            <person name="He B."/>
            <person name="Chen X."/>
            <person name="Wang H."/>
            <person name="Wang X."/>
            <person name="Zhang P."/>
            <person name="Lu X."/>
            <person name="Chen R."/>
            <person name="Lin K."/>
            <person name="Liu J."/>
            <person name="Zhai J."/>
            <person name="Liu D.X."/>
            <person name="Shan F."/>
            <person name="Li Y."/>
            <person name="Chen R.A."/>
            <person name="Meng H."/>
            <person name="Li X."/>
            <person name="Mi S."/>
            <person name="Jiang J."/>
            <person name="Zhou N."/>
            <person name="Chen Z."/>
            <person name="Zou J.-J."/>
            <person name="Ge D."/>
            <person name="Yang Q."/>
            <person name="He K."/>
            <person name="Chen T."/>
            <person name="Wu Y.-J."/>
            <person name="Lu H."/>
            <person name="Irwin D.M."/>
            <person name="Shen X."/>
            <person name="Hu Y."/>
            <person name="Lu X."/>
            <person name="Ding C."/>
            <person name="Guan Y."/>
            <person name="Tu C."/>
            <person name="Shen Y."/>
        </authorList>
    </citation>
    <scope>NUCLEOTIDE SEQUENCE</scope>
    <source>
        <strain evidence="19">SC/C4-16.18c/2021</strain>
    </source>
</reference>
<dbReference type="Gene3D" id="1.20.960.20">
    <property type="match status" value="1"/>
</dbReference>
<evidence type="ECO:0000256" key="11">
    <source>
        <dbReference type="ARBA" id="ARBA00022807"/>
    </source>
</evidence>
<dbReference type="SUPFAM" id="SSF50494">
    <property type="entry name" value="Trypsin-like serine proteases"/>
    <property type="match status" value="1"/>
</dbReference>
<evidence type="ECO:0000256" key="14">
    <source>
        <dbReference type="ARBA" id="ARBA00022953"/>
    </source>
</evidence>
<dbReference type="GO" id="GO:0044423">
    <property type="term" value="C:virion component"/>
    <property type="evidence" value="ECO:0007669"/>
    <property type="project" value="UniProtKB-KW"/>
</dbReference>
<evidence type="ECO:0000256" key="1">
    <source>
        <dbReference type="ARBA" id="ARBA00004192"/>
    </source>
</evidence>
<organism evidence="19">
    <name type="scientific">Insectivora picornavirus</name>
    <dbReference type="NCBI Taxonomy" id="3039002"/>
    <lineage>
        <taxon>Viruses</taxon>
        <taxon>Riboviria</taxon>
        <taxon>Orthornavirae</taxon>
        <taxon>Pisuviricota</taxon>
        <taxon>Pisoniviricetes</taxon>
        <taxon>Picornavirales</taxon>
        <taxon>Picornaviridae</taxon>
    </lineage>
</organism>
<evidence type="ECO:0000259" key="18">
    <source>
        <dbReference type="Pfam" id="PF12381"/>
    </source>
</evidence>
<keyword evidence="11" id="KW-0788">Thiol protease</keyword>
<dbReference type="InterPro" id="IPR000605">
    <property type="entry name" value="Helicase_SF3_ssDNA/RNA_vir"/>
</dbReference>
<dbReference type="Pfam" id="PF00680">
    <property type="entry name" value="RdRP_1"/>
    <property type="match status" value="1"/>
</dbReference>
<dbReference type="GO" id="GO:0008234">
    <property type="term" value="F:cysteine-type peptidase activity"/>
    <property type="evidence" value="ECO:0007669"/>
    <property type="project" value="UniProtKB-KW"/>
</dbReference>
<evidence type="ECO:0000259" key="16">
    <source>
        <dbReference type="Pfam" id="PF00680"/>
    </source>
</evidence>